<evidence type="ECO:0000313" key="1">
    <source>
        <dbReference type="EMBL" id="KAJ1948202.1"/>
    </source>
</evidence>
<accession>A0ACC1JDD3</accession>
<gene>
    <name evidence="1" type="ORF">FBU59_001704</name>
</gene>
<comment type="caution">
    <text evidence="1">The sequence shown here is derived from an EMBL/GenBank/DDBJ whole genome shotgun (WGS) entry which is preliminary data.</text>
</comment>
<dbReference type="EMBL" id="JANBPW010000812">
    <property type="protein sequence ID" value="KAJ1948202.1"/>
    <property type="molecule type" value="Genomic_DNA"/>
</dbReference>
<protein>
    <submittedName>
        <fullName evidence="1">Uncharacterized protein</fullName>
    </submittedName>
</protein>
<reference evidence="1" key="1">
    <citation type="submission" date="2022-07" db="EMBL/GenBank/DDBJ databases">
        <title>Phylogenomic reconstructions and comparative analyses of Kickxellomycotina fungi.</title>
        <authorList>
            <person name="Reynolds N.K."/>
            <person name="Stajich J.E."/>
            <person name="Barry K."/>
            <person name="Grigoriev I.V."/>
            <person name="Crous P."/>
            <person name="Smith M.E."/>
        </authorList>
    </citation>
    <scope>NUCLEOTIDE SEQUENCE</scope>
    <source>
        <strain evidence="1">NRRL 5244</strain>
    </source>
</reference>
<sequence length="329" mass="36204">MANGKTRKHDETDDSQSPAAPSPKRAHLDAAPSIFTKLGLPMTEQLQNSYTYISPLPPTTPTDTYVLGVDEAGRGPVLGPMVYAVSFCKEASYDTLKTVGFADSKQLTEAKRDSLFAQMQTEAMRQYAGWAIRCLSPTEISQCMLQKSKYNLNSLAHDATIGLIREVIGKGINVTRVFVDTVGPPDSYQRKLAQVFPGIEVTVAKKADSLYPIVSAASICAKVPRDAHLSNWVFEEGVQGVSRVYGSGYPGDPNTVKWLKEHVDAVFGYPNIIRFSWSTCVKLLEEHAAPVVWPEDEEPGYGSLKFNNAGRHRSKFFSRKRPLVLSSAI</sequence>
<name>A0ACC1JDD3_9FUNG</name>
<keyword evidence="2" id="KW-1185">Reference proteome</keyword>
<organism evidence="1 2">
    <name type="scientific">Linderina macrospora</name>
    <dbReference type="NCBI Taxonomy" id="4868"/>
    <lineage>
        <taxon>Eukaryota</taxon>
        <taxon>Fungi</taxon>
        <taxon>Fungi incertae sedis</taxon>
        <taxon>Zoopagomycota</taxon>
        <taxon>Kickxellomycotina</taxon>
        <taxon>Kickxellomycetes</taxon>
        <taxon>Kickxellales</taxon>
        <taxon>Kickxellaceae</taxon>
        <taxon>Linderina</taxon>
    </lineage>
</organism>
<proteinExistence type="predicted"/>
<evidence type="ECO:0000313" key="2">
    <source>
        <dbReference type="Proteomes" id="UP001150603"/>
    </source>
</evidence>
<dbReference type="Proteomes" id="UP001150603">
    <property type="component" value="Unassembled WGS sequence"/>
</dbReference>